<protein>
    <submittedName>
        <fullName evidence="2">Uncharacterized protein</fullName>
    </submittedName>
</protein>
<keyword evidence="1" id="KW-1133">Transmembrane helix</keyword>
<reference evidence="3" key="1">
    <citation type="submission" date="2017-09" db="EMBL/GenBank/DDBJ databases">
        <title>Depth-based differentiation of microbial function through sediment-hosted aquifers and enrichment of novel symbionts in the deep terrestrial subsurface.</title>
        <authorList>
            <person name="Probst A.J."/>
            <person name="Ladd B."/>
            <person name="Jarett J.K."/>
            <person name="Geller-Mcgrath D.E."/>
            <person name="Sieber C.M.K."/>
            <person name="Emerson J.B."/>
            <person name="Anantharaman K."/>
            <person name="Thomas B.C."/>
            <person name="Malmstrom R."/>
            <person name="Stieglmeier M."/>
            <person name="Klingl A."/>
            <person name="Woyke T."/>
            <person name="Ryan C.M."/>
            <person name="Banfield J.F."/>
        </authorList>
    </citation>
    <scope>NUCLEOTIDE SEQUENCE [LARGE SCALE GENOMIC DNA]</scope>
</reference>
<dbReference type="AlphaFoldDB" id="A0A2M7BF38"/>
<dbReference type="EMBL" id="PEVC01000015">
    <property type="protein sequence ID" value="PIV01700.1"/>
    <property type="molecule type" value="Genomic_DNA"/>
</dbReference>
<evidence type="ECO:0000256" key="1">
    <source>
        <dbReference type="SAM" id="Phobius"/>
    </source>
</evidence>
<keyword evidence="1" id="KW-0472">Membrane</keyword>
<evidence type="ECO:0000313" key="3">
    <source>
        <dbReference type="Proteomes" id="UP000229631"/>
    </source>
</evidence>
<dbReference type="Proteomes" id="UP000229631">
    <property type="component" value="Unassembled WGS sequence"/>
</dbReference>
<organism evidence="2 3">
    <name type="scientific">Candidatus Shapirobacteria bacterium CG03_land_8_20_14_0_80_39_12</name>
    <dbReference type="NCBI Taxonomy" id="1974879"/>
    <lineage>
        <taxon>Bacteria</taxon>
        <taxon>Candidatus Shapironibacteriota</taxon>
    </lineage>
</organism>
<comment type="caution">
    <text evidence="2">The sequence shown here is derived from an EMBL/GenBank/DDBJ whole genome shotgun (WGS) entry which is preliminary data.</text>
</comment>
<keyword evidence="1" id="KW-0812">Transmembrane</keyword>
<gene>
    <name evidence="2" type="ORF">COS54_00625</name>
</gene>
<feature type="transmembrane region" description="Helical" evidence="1">
    <location>
        <begin position="12"/>
        <end position="33"/>
    </location>
</feature>
<proteinExistence type="predicted"/>
<accession>A0A2M7BF38</accession>
<evidence type="ECO:0000313" key="2">
    <source>
        <dbReference type="EMBL" id="PIV01700.1"/>
    </source>
</evidence>
<name>A0A2M7BF38_9BACT</name>
<sequence length="144" mass="16202">MTKRNKFEKTKKSFLVLISVVAFLIIGWLLFYGKIKAFDFFTPILGKVPKDESSLIKATEDTLGAAVEKIKGGEAQKTIRKGGEIFETSTYTQPARNVRDDVKAKIDETIQSAKELPAKELKQIQYDVCRQWLGDQVATQSSIQ</sequence>